<accession>A0A6C0KCZ3</accession>
<feature type="region of interest" description="Disordered" evidence="1">
    <location>
        <begin position="121"/>
        <end position="154"/>
    </location>
</feature>
<feature type="region of interest" description="Disordered" evidence="1">
    <location>
        <begin position="186"/>
        <end position="222"/>
    </location>
</feature>
<proteinExistence type="predicted"/>
<organism evidence="2">
    <name type="scientific">viral metagenome</name>
    <dbReference type="NCBI Taxonomy" id="1070528"/>
    <lineage>
        <taxon>unclassified sequences</taxon>
        <taxon>metagenomes</taxon>
        <taxon>organismal metagenomes</taxon>
    </lineage>
</organism>
<dbReference type="EMBL" id="MN740847">
    <property type="protein sequence ID" value="QHU14966.1"/>
    <property type="molecule type" value="Genomic_DNA"/>
</dbReference>
<sequence length="303" mass="33926">MVRFTKRYKYSKMNGGKKKRRKTQKNKRRKHRKGGRIGPFGKQLPYSTTNPPKKGDVVRINGETGWTVTRPQNRSAWVCRTKKAKDTKFGYVCDGEEKEVLYTNMTKRGSKGRAAAFLGLSGGRRKKKGKKTRKKSKRKRRKTKRRMKGGSGRGLLASPACSGFNCDLPTDIGKVYTHYPNNTNPFFPDPMSLNRNTRNPISPKPMGGKKGGRKRHRKGRKNMKGGFFWDDWGLGDGLLAYYKGTNAALNTKHLYAGNKSEVSATPSHQPALLKSPKAAYSTANVPDMYQAGSVTAADYTPKN</sequence>
<feature type="compositionally biased region" description="Basic residues" evidence="1">
    <location>
        <begin position="210"/>
        <end position="222"/>
    </location>
</feature>
<reference evidence="2" key="1">
    <citation type="journal article" date="2020" name="Nature">
        <title>Giant virus diversity and host interactions through global metagenomics.</title>
        <authorList>
            <person name="Schulz F."/>
            <person name="Roux S."/>
            <person name="Paez-Espino D."/>
            <person name="Jungbluth S."/>
            <person name="Walsh D.A."/>
            <person name="Denef V.J."/>
            <person name="McMahon K.D."/>
            <person name="Konstantinidis K.T."/>
            <person name="Eloe-Fadrosh E.A."/>
            <person name="Kyrpides N.C."/>
            <person name="Woyke T."/>
        </authorList>
    </citation>
    <scope>NUCLEOTIDE SEQUENCE</scope>
    <source>
        <strain evidence="2">GVMAG-S-1102244-55</strain>
    </source>
</reference>
<protein>
    <submittedName>
        <fullName evidence="2">Uncharacterized protein</fullName>
    </submittedName>
</protein>
<name>A0A6C0KCZ3_9ZZZZ</name>
<evidence type="ECO:0000256" key="1">
    <source>
        <dbReference type="SAM" id="MobiDB-lite"/>
    </source>
</evidence>
<feature type="compositionally biased region" description="Basic residues" evidence="1">
    <location>
        <begin position="1"/>
        <end position="35"/>
    </location>
</feature>
<evidence type="ECO:0000313" key="2">
    <source>
        <dbReference type="EMBL" id="QHU14966.1"/>
    </source>
</evidence>
<dbReference type="AlphaFoldDB" id="A0A6C0KCZ3"/>
<feature type="region of interest" description="Disordered" evidence="1">
    <location>
        <begin position="1"/>
        <end position="55"/>
    </location>
</feature>
<feature type="compositionally biased region" description="Basic residues" evidence="1">
    <location>
        <begin position="123"/>
        <end position="148"/>
    </location>
</feature>